<name>A0A3M8SVH1_9GAMM</name>
<dbReference type="InterPro" id="IPR031979">
    <property type="entry name" value="DUF4785_N"/>
</dbReference>
<dbReference type="Gene3D" id="2.60.120.1370">
    <property type="match status" value="1"/>
</dbReference>
<feature type="domain" description="DUF4785" evidence="1">
    <location>
        <begin position="10"/>
        <end position="123"/>
    </location>
</feature>
<dbReference type="Pfam" id="PF16024">
    <property type="entry name" value="DUF4785_1st"/>
    <property type="match status" value="1"/>
</dbReference>
<proteinExistence type="predicted"/>
<evidence type="ECO:0000313" key="3">
    <source>
        <dbReference type="EMBL" id="RNF85338.1"/>
    </source>
</evidence>
<evidence type="ECO:0000259" key="2">
    <source>
        <dbReference type="Pfam" id="PF20943"/>
    </source>
</evidence>
<reference evidence="3 4" key="1">
    <citation type="submission" date="2018-11" db="EMBL/GenBank/DDBJ databases">
        <title>Lysobacter cryohumiis sp. nov., isolated from soil in the Tianshan Mountains, Xinjiang, China.</title>
        <authorList>
            <person name="Luo Y."/>
            <person name="Sheng H."/>
        </authorList>
    </citation>
    <scope>NUCLEOTIDE SEQUENCE [LARGE SCALE GENOMIC DNA]</scope>
    <source>
        <strain evidence="3 4">ZS60</strain>
    </source>
</reference>
<dbReference type="Pfam" id="PF20943">
    <property type="entry name" value="DUF4785_3rd"/>
    <property type="match status" value="1"/>
</dbReference>
<sequence length="332" mass="34722">MPGAAGLLAPPAPLLAQSREFWQTVDAAQLRAGVDIGLSSPGALIRLSPARGAAALTSRELKLHANGKPVALQATASDVQLQAAGMDVAPGTAMARVAPGNGPGRYRLTAAAANGRYVMHVFEPDSNVVLRARADRNHAVAGNTVSVTVDLSHDGRAVPMKAEALLVAPDGSSQTATVVRGRDGSIRASARMPSSNGTTPGLWELQVFATGDGVQRDARTAFAVAQPTARFSGVQSVNAAALRIALPVQAGSPGRYEARGTLYATGPDHVLRPVAQGHSATWMQPGTHTLVLSFDRKHLPTGYGAPFEVRQLELHDQTRIAPLEVRARGLRF</sequence>
<organism evidence="3 4">
    <name type="scientific">Montanilutibacter psychrotolerans</name>
    <dbReference type="NCBI Taxonomy" id="1327343"/>
    <lineage>
        <taxon>Bacteria</taxon>
        <taxon>Pseudomonadati</taxon>
        <taxon>Pseudomonadota</taxon>
        <taxon>Gammaproteobacteria</taxon>
        <taxon>Lysobacterales</taxon>
        <taxon>Lysobacteraceae</taxon>
        <taxon>Montanilutibacter</taxon>
    </lineage>
</organism>
<dbReference type="InterPro" id="IPR048295">
    <property type="entry name" value="DUF4785_C"/>
</dbReference>
<dbReference type="AlphaFoldDB" id="A0A3M8SVH1"/>
<dbReference type="Gene3D" id="2.60.40.3870">
    <property type="entry name" value="Uncharacterised protein PF16024, DUF4785"/>
    <property type="match status" value="1"/>
</dbReference>
<dbReference type="OrthoDB" id="5935982at2"/>
<accession>A0A3M8SVH1</accession>
<evidence type="ECO:0000259" key="1">
    <source>
        <dbReference type="Pfam" id="PF16024"/>
    </source>
</evidence>
<feature type="domain" description="DUF4785" evidence="2">
    <location>
        <begin position="228"/>
        <end position="328"/>
    </location>
</feature>
<gene>
    <name evidence="3" type="ORF">EER27_06135</name>
</gene>
<protein>
    <submittedName>
        <fullName evidence="3">DUF4785 family protein</fullName>
    </submittedName>
</protein>
<dbReference type="Proteomes" id="UP000267049">
    <property type="component" value="Unassembled WGS sequence"/>
</dbReference>
<keyword evidence="4" id="KW-1185">Reference proteome</keyword>
<evidence type="ECO:0000313" key="4">
    <source>
        <dbReference type="Proteomes" id="UP000267049"/>
    </source>
</evidence>
<dbReference type="EMBL" id="RIBS01000002">
    <property type="protein sequence ID" value="RNF85338.1"/>
    <property type="molecule type" value="Genomic_DNA"/>
</dbReference>
<comment type="caution">
    <text evidence="3">The sequence shown here is derived from an EMBL/GenBank/DDBJ whole genome shotgun (WGS) entry which is preliminary data.</text>
</comment>